<proteinExistence type="predicted"/>
<evidence type="ECO:0000313" key="10">
    <source>
        <dbReference type="EMBL" id="KOB68469.1"/>
    </source>
</evidence>
<dbReference type="PROSITE" id="PS00028">
    <property type="entry name" value="ZINC_FINGER_C2H2_1"/>
    <property type="match status" value="10"/>
</dbReference>
<keyword evidence="2" id="KW-0479">Metal-binding</keyword>
<keyword evidence="5" id="KW-0862">Zinc</keyword>
<dbReference type="FunFam" id="3.30.160.60:FF:000624">
    <property type="entry name" value="zinc finger protein 697"/>
    <property type="match status" value="1"/>
</dbReference>
<dbReference type="PANTHER" id="PTHR24394">
    <property type="entry name" value="ZINC FINGER PROTEIN"/>
    <property type="match status" value="1"/>
</dbReference>
<feature type="domain" description="C2H2-type" evidence="9">
    <location>
        <begin position="845"/>
        <end position="872"/>
    </location>
</feature>
<sequence>MGSEHYCLRWNNHQSNLLGVFSQLLHDESLVDDVGLEELRTLVDFMYKGEVNVQYCQLPALLKTAESLQVKGLAEMTTLSAAGIDTRNVPEPMEECQPPDTRVCPEAHDRIEAKETREKEDRREPKDTRETRDREIKDGRDAREGHTREPREPREHREREHREHRESREMREPRDFRDIREQREPRELREPREMREHRESRDPREIREPRDLREIRDPRDHRESREHRDLPEASPPRISPLLSVRRFRTETSTEALTHTHPTIPKDEPPDEPMRPSSPEDDTISIRSNGAQNDNMGINMTMNSSSILCTRFSPVDRLSVLNPLTGHSVLPHPPHPPHPSLPSLPSPRSEPIAGPSGLPPVQVAPLSLKKEIEWPDDKIGEPSTDYRLPHESEYDGRGRIDEGERGYPCMHCGAAFPHQSKLTRHILTTHTLDTLKYRDAILGRPLGLPLIAQFNEPTYLMHSEESPIDLDIGPVEPGNVVLCKFCGKSFPDVSSLITHLPVHTGDRPFKCEFCGKAFKLRHHMKDHCRVHTGERPFRCGLCGKTFSRSTILKAHEKTHYPKYARNPSSALPLWSPLLALQACRLRRYLSDDCMTYPRHPMQTERRRCGVCLASFPSAWLLERHAALQHNSHAACDDKPFVCEQCGQSYRYRSAYVKHREQNHRARLPADKLFTCDVCGMQFRYLKSFKKHRLNHTLERLHTKNADPTDNIDQVSSTDEALIGQGGEMDLSMKRKKPESRTPPIDPIGDAEQDSTVDSNGPTDSIVTVDDSVECRTSGAESETKRDEDRPEGRRRIPVSFASISSMADSSENESRTDSKHESSSSHSGILGFMQSDERQRDRERRFACPFCGKCVRSKENLKLHVRKHTGERPFVCLFCGRAFGGKSDLTRHLRIHTGERPYHCEACGKCFARADYLSKHLTTHVHNAR</sequence>
<feature type="compositionally biased region" description="Basic and acidic residues" evidence="8">
    <location>
        <begin position="780"/>
        <end position="793"/>
    </location>
</feature>
<keyword evidence="3" id="KW-0677">Repeat</keyword>
<dbReference type="Pfam" id="PF00096">
    <property type="entry name" value="zf-C2H2"/>
    <property type="match status" value="5"/>
</dbReference>
<feature type="compositionally biased region" description="Basic and acidic residues" evidence="8">
    <location>
        <begin position="386"/>
        <end position="395"/>
    </location>
</feature>
<dbReference type="GO" id="GO:0000981">
    <property type="term" value="F:DNA-binding transcription factor activity, RNA polymerase II-specific"/>
    <property type="evidence" value="ECO:0007669"/>
    <property type="project" value="TreeGrafter"/>
</dbReference>
<dbReference type="InterPro" id="IPR036236">
    <property type="entry name" value="Znf_C2H2_sf"/>
</dbReference>
<dbReference type="AlphaFoldDB" id="A0A0L7KZL2"/>
<dbReference type="Pfam" id="PF00651">
    <property type="entry name" value="BTB"/>
    <property type="match status" value="1"/>
</dbReference>
<feature type="domain" description="C2H2-type" evidence="9">
    <location>
        <begin position="639"/>
        <end position="667"/>
    </location>
</feature>
<dbReference type="PROSITE" id="PS50157">
    <property type="entry name" value="ZINC_FINGER_C2H2_2"/>
    <property type="match status" value="9"/>
</dbReference>
<feature type="compositionally biased region" description="Polar residues" evidence="8">
    <location>
        <begin position="250"/>
        <end position="260"/>
    </location>
</feature>
<protein>
    <recommendedName>
        <fullName evidence="9">C2H2-type domain-containing protein</fullName>
    </recommendedName>
</protein>
<dbReference type="GO" id="GO:0005634">
    <property type="term" value="C:nucleus"/>
    <property type="evidence" value="ECO:0007669"/>
    <property type="project" value="UniProtKB-SubCell"/>
</dbReference>
<evidence type="ECO:0000256" key="4">
    <source>
        <dbReference type="ARBA" id="ARBA00022771"/>
    </source>
</evidence>
<feature type="domain" description="C2H2-type" evidence="9">
    <location>
        <begin position="508"/>
        <end position="535"/>
    </location>
</feature>
<feature type="compositionally biased region" description="Polar residues" evidence="8">
    <location>
        <begin position="754"/>
        <end position="764"/>
    </location>
</feature>
<accession>A0A0L7KZL2</accession>
<keyword evidence="6" id="KW-0539">Nucleus</keyword>
<evidence type="ECO:0000256" key="5">
    <source>
        <dbReference type="ARBA" id="ARBA00022833"/>
    </source>
</evidence>
<dbReference type="Gene3D" id="3.30.710.10">
    <property type="entry name" value="Potassium Channel Kv1.1, Chain A"/>
    <property type="match status" value="1"/>
</dbReference>
<evidence type="ECO:0000259" key="9">
    <source>
        <dbReference type="PROSITE" id="PS50157"/>
    </source>
</evidence>
<evidence type="ECO:0000256" key="6">
    <source>
        <dbReference type="ARBA" id="ARBA00023242"/>
    </source>
</evidence>
<dbReference type="STRING" id="104452.A0A0L7KZL2"/>
<evidence type="ECO:0000256" key="8">
    <source>
        <dbReference type="SAM" id="MobiDB-lite"/>
    </source>
</evidence>
<feature type="compositionally biased region" description="Low complexity" evidence="8">
    <location>
        <begin position="798"/>
        <end position="808"/>
    </location>
</feature>
<evidence type="ECO:0000256" key="3">
    <source>
        <dbReference type="ARBA" id="ARBA00022737"/>
    </source>
</evidence>
<feature type="region of interest" description="Disordered" evidence="8">
    <location>
        <begin position="720"/>
        <end position="837"/>
    </location>
</feature>
<comment type="subcellular location">
    <subcellularLocation>
        <location evidence="1">Nucleus</location>
    </subcellularLocation>
</comment>
<feature type="domain" description="C2H2-type" evidence="9">
    <location>
        <begin position="901"/>
        <end position="928"/>
    </location>
</feature>
<evidence type="ECO:0000256" key="1">
    <source>
        <dbReference type="ARBA" id="ARBA00004123"/>
    </source>
</evidence>
<dbReference type="FunFam" id="3.30.160.60:FF:002343">
    <property type="entry name" value="Zinc finger protein 33A"/>
    <property type="match status" value="1"/>
</dbReference>
<dbReference type="FunFam" id="3.30.160.60:FF:000096">
    <property type="entry name" value="Zinc finger and BTB domain-containing protein 18 isoform 1"/>
    <property type="match status" value="1"/>
</dbReference>
<comment type="caution">
    <text evidence="10">The sequence shown here is derived from an EMBL/GenBank/DDBJ whole genome shotgun (WGS) entry which is preliminary data.</text>
</comment>
<feature type="domain" description="C2H2-type" evidence="9">
    <location>
        <begin position="873"/>
        <end position="900"/>
    </location>
</feature>
<name>A0A0L7KZL2_OPEBR</name>
<organism evidence="10 11">
    <name type="scientific">Operophtera brumata</name>
    <name type="common">Winter moth</name>
    <name type="synonym">Phalaena brumata</name>
    <dbReference type="NCBI Taxonomy" id="104452"/>
    <lineage>
        <taxon>Eukaryota</taxon>
        <taxon>Metazoa</taxon>
        <taxon>Ecdysozoa</taxon>
        <taxon>Arthropoda</taxon>
        <taxon>Hexapoda</taxon>
        <taxon>Insecta</taxon>
        <taxon>Pterygota</taxon>
        <taxon>Neoptera</taxon>
        <taxon>Endopterygota</taxon>
        <taxon>Lepidoptera</taxon>
        <taxon>Glossata</taxon>
        <taxon>Ditrysia</taxon>
        <taxon>Geometroidea</taxon>
        <taxon>Geometridae</taxon>
        <taxon>Larentiinae</taxon>
        <taxon>Operophtera</taxon>
    </lineage>
</organism>
<dbReference type="EMBL" id="JTDY01004199">
    <property type="protein sequence ID" value="KOB68469.1"/>
    <property type="molecule type" value="Genomic_DNA"/>
</dbReference>
<reference evidence="10 11" key="1">
    <citation type="journal article" date="2015" name="Genome Biol. Evol.">
        <title>The genome of winter moth (Operophtera brumata) provides a genomic perspective on sexual dimorphism and phenology.</title>
        <authorList>
            <person name="Derks M.F."/>
            <person name="Smit S."/>
            <person name="Salis L."/>
            <person name="Schijlen E."/>
            <person name="Bossers A."/>
            <person name="Mateman C."/>
            <person name="Pijl A.S."/>
            <person name="de Ridder D."/>
            <person name="Groenen M.A."/>
            <person name="Visser M.E."/>
            <person name="Megens H.J."/>
        </authorList>
    </citation>
    <scope>NUCLEOTIDE SEQUENCE [LARGE SCALE GENOMIC DNA]</scope>
    <source>
        <strain evidence="10">WM2013NL</strain>
        <tissue evidence="10">Head and thorax</tissue>
    </source>
</reference>
<feature type="region of interest" description="Disordered" evidence="8">
    <location>
        <begin position="84"/>
        <end position="297"/>
    </location>
</feature>
<feature type="domain" description="C2H2-type" evidence="9">
    <location>
        <begin position="536"/>
        <end position="563"/>
    </location>
</feature>
<dbReference type="InterPro" id="IPR000210">
    <property type="entry name" value="BTB/POZ_dom"/>
</dbReference>
<keyword evidence="11" id="KW-1185">Reference proteome</keyword>
<dbReference type="InterPro" id="IPR013087">
    <property type="entry name" value="Znf_C2H2_type"/>
</dbReference>
<feature type="domain" description="C2H2-type" evidence="9">
    <location>
        <begin position="480"/>
        <end position="507"/>
    </location>
</feature>
<feature type="compositionally biased region" description="Basic and acidic residues" evidence="8">
    <location>
        <begin position="103"/>
        <end position="231"/>
    </location>
</feature>
<evidence type="ECO:0000313" key="11">
    <source>
        <dbReference type="Proteomes" id="UP000037510"/>
    </source>
</evidence>
<dbReference type="SMART" id="SM00355">
    <property type="entry name" value="ZnF_C2H2"/>
    <property type="match status" value="10"/>
</dbReference>
<dbReference type="SUPFAM" id="SSF54695">
    <property type="entry name" value="POZ domain"/>
    <property type="match status" value="1"/>
</dbReference>
<feature type="compositionally biased region" description="Basic and acidic residues" evidence="8">
    <location>
        <begin position="811"/>
        <end position="822"/>
    </location>
</feature>
<keyword evidence="4 7" id="KW-0863">Zinc-finger</keyword>
<dbReference type="FunFam" id="3.30.160.60:FF:000145">
    <property type="entry name" value="Zinc finger protein 574"/>
    <property type="match status" value="1"/>
</dbReference>
<feature type="domain" description="C2H2-type" evidence="9">
    <location>
        <begin position="406"/>
        <end position="434"/>
    </location>
</feature>
<dbReference type="PANTHER" id="PTHR24394:SF29">
    <property type="entry name" value="MYONEURIN"/>
    <property type="match status" value="1"/>
</dbReference>
<dbReference type="GO" id="GO:0008270">
    <property type="term" value="F:zinc ion binding"/>
    <property type="evidence" value="ECO:0007669"/>
    <property type="project" value="UniProtKB-KW"/>
</dbReference>
<feature type="compositionally biased region" description="Pro residues" evidence="8">
    <location>
        <begin position="330"/>
        <end position="344"/>
    </location>
</feature>
<feature type="compositionally biased region" description="Basic and acidic residues" evidence="8">
    <location>
        <begin position="263"/>
        <end position="273"/>
    </location>
</feature>
<feature type="domain" description="C2H2-type" evidence="9">
    <location>
        <begin position="672"/>
        <end position="699"/>
    </location>
</feature>
<feature type="compositionally biased region" description="Polar residues" evidence="8">
    <location>
        <begin position="284"/>
        <end position="297"/>
    </location>
</feature>
<dbReference type="FunFam" id="3.30.160.60:FF:000557">
    <property type="entry name" value="zinc finger and SCAN domain-containing protein 29"/>
    <property type="match status" value="1"/>
</dbReference>
<evidence type="ECO:0000256" key="7">
    <source>
        <dbReference type="PROSITE-ProRule" id="PRU00042"/>
    </source>
</evidence>
<feature type="compositionally biased region" description="Basic and acidic residues" evidence="8">
    <location>
        <begin position="367"/>
        <end position="379"/>
    </location>
</feature>
<dbReference type="InterPro" id="IPR011333">
    <property type="entry name" value="SKP1/BTB/POZ_sf"/>
</dbReference>
<dbReference type="Gene3D" id="3.30.160.60">
    <property type="entry name" value="Classic Zinc Finger"/>
    <property type="match status" value="9"/>
</dbReference>
<evidence type="ECO:0000256" key="2">
    <source>
        <dbReference type="ARBA" id="ARBA00022723"/>
    </source>
</evidence>
<dbReference type="SUPFAM" id="SSF57667">
    <property type="entry name" value="beta-beta-alpha zinc fingers"/>
    <property type="match status" value="6"/>
</dbReference>
<dbReference type="Proteomes" id="UP000037510">
    <property type="component" value="Unassembled WGS sequence"/>
</dbReference>
<feature type="region of interest" description="Disordered" evidence="8">
    <location>
        <begin position="328"/>
        <end position="395"/>
    </location>
</feature>
<gene>
    <name evidence="10" type="ORF">OBRU01_18307</name>
</gene>